<accession>T1CME2</accession>
<gene>
    <name evidence="2" type="ORF">B1B_05187</name>
</gene>
<sequence>MEAHGRGLALAVTSLAALAYLGFVHRYGVNVPFKDEWAMVSLDRLLAHGQLTVSALWAQHNENRMLFPNLLMLGLDHFSHFNTKVEMYGSAILLLGALALTGLLYGRTAGGSLLWFAPAALLVLSWAQYAVSLQGVRHRP</sequence>
<keyword evidence="1" id="KW-1133">Transmembrane helix</keyword>
<dbReference type="EMBL" id="AUZY01003274">
    <property type="protein sequence ID" value="EQD70080.1"/>
    <property type="molecule type" value="Genomic_DNA"/>
</dbReference>
<feature type="non-terminal residue" evidence="2">
    <location>
        <position position="140"/>
    </location>
</feature>
<evidence type="ECO:0000256" key="1">
    <source>
        <dbReference type="SAM" id="Phobius"/>
    </source>
</evidence>
<reference evidence="2" key="2">
    <citation type="journal article" date="2014" name="ISME J.">
        <title>Microbial stratification in low pH oxic and suboxic macroscopic growths along an acid mine drainage.</title>
        <authorList>
            <person name="Mendez-Garcia C."/>
            <person name="Mesa V."/>
            <person name="Sprenger R.R."/>
            <person name="Richter M."/>
            <person name="Diez M.S."/>
            <person name="Solano J."/>
            <person name="Bargiela R."/>
            <person name="Golyshina O.V."/>
            <person name="Manteca A."/>
            <person name="Ramos J.L."/>
            <person name="Gallego J.R."/>
            <person name="Llorente I."/>
            <person name="Martins Dos Santos V.A."/>
            <person name="Jensen O.N."/>
            <person name="Pelaez A.I."/>
            <person name="Sanchez J."/>
            <person name="Ferrer M."/>
        </authorList>
    </citation>
    <scope>NUCLEOTIDE SEQUENCE</scope>
</reference>
<organism evidence="2">
    <name type="scientific">mine drainage metagenome</name>
    <dbReference type="NCBI Taxonomy" id="410659"/>
    <lineage>
        <taxon>unclassified sequences</taxon>
        <taxon>metagenomes</taxon>
        <taxon>ecological metagenomes</taxon>
    </lineage>
</organism>
<dbReference type="AlphaFoldDB" id="T1CME2"/>
<evidence type="ECO:0000313" key="2">
    <source>
        <dbReference type="EMBL" id="EQD70080.1"/>
    </source>
</evidence>
<evidence type="ECO:0008006" key="3">
    <source>
        <dbReference type="Google" id="ProtNLM"/>
    </source>
</evidence>
<proteinExistence type="predicted"/>
<reference evidence="2" key="1">
    <citation type="submission" date="2013-08" db="EMBL/GenBank/DDBJ databases">
        <authorList>
            <person name="Mendez C."/>
            <person name="Richter M."/>
            <person name="Ferrer M."/>
            <person name="Sanchez J."/>
        </authorList>
    </citation>
    <scope>NUCLEOTIDE SEQUENCE</scope>
</reference>
<comment type="caution">
    <text evidence="2">The sequence shown here is derived from an EMBL/GenBank/DDBJ whole genome shotgun (WGS) entry which is preliminary data.</text>
</comment>
<feature type="transmembrane region" description="Helical" evidence="1">
    <location>
        <begin position="113"/>
        <end position="131"/>
    </location>
</feature>
<keyword evidence="1" id="KW-0812">Transmembrane</keyword>
<name>T1CME2_9ZZZZ</name>
<keyword evidence="1" id="KW-0472">Membrane</keyword>
<feature type="transmembrane region" description="Helical" evidence="1">
    <location>
        <begin position="87"/>
        <end position="106"/>
    </location>
</feature>
<protein>
    <recommendedName>
        <fullName evidence="3">Glycosyltransferase RgtA/B/C/D-like domain-containing protein</fullName>
    </recommendedName>
</protein>